<dbReference type="Pfam" id="PF01554">
    <property type="entry name" value="MatE"/>
    <property type="match status" value="1"/>
</dbReference>
<keyword evidence="2" id="KW-1133">Transmembrane helix</keyword>
<organism evidence="3">
    <name type="scientific">marine sediment metagenome</name>
    <dbReference type="NCBI Taxonomy" id="412755"/>
    <lineage>
        <taxon>unclassified sequences</taxon>
        <taxon>metagenomes</taxon>
        <taxon>ecological metagenomes</taxon>
    </lineage>
</organism>
<reference evidence="3" key="1">
    <citation type="journal article" date="2014" name="Front. Microbiol.">
        <title>High frequency of phylogenetically diverse reductive dehalogenase-homologous genes in deep subseafloor sedimentary metagenomes.</title>
        <authorList>
            <person name="Kawai M."/>
            <person name="Futagami T."/>
            <person name="Toyoda A."/>
            <person name="Takaki Y."/>
            <person name="Nishi S."/>
            <person name="Hori S."/>
            <person name="Arai W."/>
            <person name="Tsubouchi T."/>
            <person name="Morono Y."/>
            <person name="Uchiyama I."/>
            <person name="Ito T."/>
            <person name="Fujiyama A."/>
            <person name="Inagaki F."/>
            <person name="Takami H."/>
        </authorList>
    </citation>
    <scope>NUCLEOTIDE SEQUENCE</scope>
    <source>
        <strain evidence="3">Expedition CK06-06</strain>
    </source>
</reference>
<evidence type="ECO:0008006" key="4">
    <source>
        <dbReference type="Google" id="ProtNLM"/>
    </source>
</evidence>
<gene>
    <name evidence="3" type="ORF">S01H1_11692</name>
</gene>
<feature type="transmembrane region" description="Helical" evidence="2">
    <location>
        <begin position="33"/>
        <end position="58"/>
    </location>
</feature>
<dbReference type="GO" id="GO:0015297">
    <property type="term" value="F:antiporter activity"/>
    <property type="evidence" value="ECO:0007669"/>
    <property type="project" value="InterPro"/>
</dbReference>
<comment type="caution">
    <text evidence="3">The sequence shown here is derived from an EMBL/GenBank/DDBJ whole genome shotgun (WGS) entry which is preliminary data.</text>
</comment>
<feature type="transmembrane region" description="Helical" evidence="2">
    <location>
        <begin position="145"/>
        <end position="163"/>
    </location>
</feature>
<proteinExistence type="predicted"/>
<sequence length="205" mass="22508">MILSTSSVSIMHFADRMFVAWYSQDSLAASLPAAIASFTFLAFFIGTGAYVSTFVAQYCGAQREHRIGPAVWQGIYFGLAAMVFMWIIYPLAQPIMNLAGHAPSIRILEVGYFKILVLGGGFVVLQTVLSGFYTGRGKMRTVMTVNFIICSVNVALNYCWIFGHLGFPAWGLLGAGWATVIAQALGVVIMACLFFSPSNRRRFRT</sequence>
<dbReference type="PANTHER" id="PTHR43298:SF2">
    <property type="entry name" value="FMN_FAD EXPORTER YEEO-RELATED"/>
    <property type="match status" value="1"/>
</dbReference>
<feature type="transmembrane region" description="Helical" evidence="2">
    <location>
        <begin position="70"/>
        <end position="92"/>
    </location>
</feature>
<keyword evidence="2" id="KW-0812">Transmembrane</keyword>
<dbReference type="AlphaFoldDB" id="X0SJV5"/>
<feature type="non-terminal residue" evidence="3">
    <location>
        <position position="205"/>
    </location>
</feature>
<keyword evidence="1" id="KW-0813">Transport</keyword>
<dbReference type="InterPro" id="IPR002528">
    <property type="entry name" value="MATE_fam"/>
</dbReference>
<evidence type="ECO:0000256" key="1">
    <source>
        <dbReference type="ARBA" id="ARBA00022448"/>
    </source>
</evidence>
<protein>
    <recommendedName>
        <fullName evidence="4">Polysaccharide biosynthesis protein C-terminal domain-containing protein</fullName>
    </recommendedName>
</protein>
<dbReference type="InterPro" id="IPR050222">
    <property type="entry name" value="MATE_MdtK"/>
</dbReference>
<evidence type="ECO:0000313" key="3">
    <source>
        <dbReference type="EMBL" id="GAF81368.1"/>
    </source>
</evidence>
<evidence type="ECO:0000256" key="2">
    <source>
        <dbReference type="SAM" id="Phobius"/>
    </source>
</evidence>
<accession>X0SJV5</accession>
<dbReference type="PANTHER" id="PTHR43298">
    <property type="entry name" value="MULTIDRUG RESISTANCE PROTEIN NORM-RELATED"/>
    <property type="match status" value="1"/>
</dbReference>
<dbReference type="GO" id="GO:0005886">
    <property type="term" value="C:plasma membrane"/>
    <property type="evidence" value="ECO:0007669"/>
    <property type="project" value="TreeGrafter"/>
</dbReference>
<name>X0SJV5_9ZZZZ</name>
<dbReference type="GO" id="GO:0042910">
    <property type="term" value="F:xenobiotic transmembrane transporter activity"/>
    <property type="evidence" value="ECO:0007669"/>
    <property type="project" value="InterPro"/>
</dbReference>
<keyword evidence="2" id="KW-0472">Membrane</keyword>
<feature type="transmembrane region" description="Helical" evidence="2">
    <location>
        <begin position="169"/>
        <end position="195"/>
    </location>
</feature>
<feature type="transmembrane region" description="Helical" evidence="2">
    <location>
        <begin position="112"/>
        <end position="133"/>
    </location>
</feature>
<dbReference type="EMBL" id="BARS01005966">
    <property type="protein sequence ID" value="GAF81368.1"/>
    <property type="molecule type" value="Genomic_DNA"/>
</dbReference>